<dbReference type="AlphaFoldDB" id="A0A1G4IUF5"/>
<dbReference type="CDD" id="cd00475">
    <property type="entry name" value="Cis_IPPS"/>
    <property type="match status" value="1"/>
</dbReference>
<dbReference type="EMBL" id="LT598478">
    <property type="protein sequence ID" value="SCU80470.1"/>
    <property type="molecule type" value="Genomic_DNA"/>
</dbReference>
<dbReference type="Proteomes" id="UP000191144">
    <property type="component" value="Chromosome B"/>
</dbReference>
<dbReference type="GO" id="GO:0016094">
    <property type="term" value="P:polyprenol biosynthetic process"/>
    <property type="evidence" value="ECO:0007669"/>
    <property type="project" value="TreeGrafter"/>
</dbReference>
<dbReference type="Gene3D" id="3.40.1180.10">
    <property type="entry name" value="Decaprenyl diphosphate synthase-like"/>
    <property type="match status" value="1"/>
</dbReference>
<evidence type="ECO:0000256" key="1">
    <source>
        <dbReference type="ARBA" id="ARBA00005432"/>
    </source>
</evidence>
<dbReference type="InterPro" id="IPR001441">
    <property type="entry name" value="UPP_synth-like"/>
</dbReference>
<organism evidence="5 6">
    <name type="scientific">Lachancea meyersii CBS 8951</name>
    <dbReference type="NCBI Taxonomy" id="1266667"/>
    <lineage>
        <taxon>Eukaryota</taxon>
        <taxon>Fungi</taxon>
        <taxon>Dikarya</taxon>
        <taxon>Ascomycota</taxon>
        <taxon>Saccharomycotina</taxon>
        <taxon>Saccharomycetes</taxon>
        <taxon>Saccharomycetales</taxon>
        <taxon>Saccharomycetaceae</taxon>
        <taxon>Lachancea</taxon>
    </lineage>
</organism>
<dbReference type="InterPro" id="IPR018520">
    <property type="entry name" value="UPP_synth-like_CS"/>
</dbReference>
<gene>
    <name evidence="5" type="ORF">LAME_0B03312G</name>
</gene>
<dbReference type="Pfam" id="PF01255">
    <property type="entry name" value="Prenyltransf"/>
    <property type="match status" value="1"/>
</dbReference>
<evidence type="ECO:0000256" key="2">
    <source>
        <dbReference type="ARBA" id="ARBA00022679"/>
    </source>
</evidence>
<evidence type="ECO:0000256" key="4">
    <source>
        <dbReference type="RuleBase" id="RU363018"/>
    </source>
</evidence>
<dbReference type="GO" id="GO:1904423">
    <property type="term" value="C:dehydrodolichyl diphosphate synthase complex"/>
    <property type="evidence" value="ECO:0007669"/>
    <property type="project" value="TreeGrafter"/>
</dbReference>
<dbReference type="FunFam" id="3.40.1180.10:FF:000005">
    <property type="entry name" value="Alkyl transferase"/>
    <property type="match status" value="1"/>
</dbReference>
<dbReference type="GO" id="GO:0016020">
    <property type="term" value="C:membrane"/>
    <property type="evidence" value="ECO:0007669"/>
    <property type="project" value="TreeGrafter"/>
</dbReference>
<dbReference type="HAMAP" id="MF_01139">
    <property type="entry name" value="ISPT"/>
    <property type="match status" value="1"/>
</dbReference>
<dbReference type="GO" id="GO:0005811">
    <property type="term" value="C:lipid droplet"/>
    <property type="evidence" value="ECO:0007669"/>
    <property type="project" value="TreeGrafter"/>
</dbReference>
<evidence type="ECO:0000256" key="3">
    <source>
        <dbReference type="ARBA" id="ARBA00022842"/>
    </source>
</evidence>
<dbReference type="OrthoDB" id="4173905at2759"/>
<dbReference type="PANTHER" id="PTHR10291:SF43">
    <property type="entry name" value="DEHYDRODOLICHYL DIPHOSPHATE SYNTHASE COMPLEX SUBUNIT DHDDS"/>
    <property type="match status" value="1"/>
</dbReference>
<keyword evidence="3" id="KW-0460">Magnesium</keyword>
<accession>A0A1G4IUF5</accession>
<evidence type="ECO:0000313" key="5">
    <source>
        <dbReference type="EMBL" id="SCU80470.1"/>
    </source>
</evidence>
<dbReference type="GO" id="GO:0005783">
    <property type="term" value="C:endoplasmic reticulum"/>
    <property type="evidence" value="ECO:0007669"/>
    <property type="project" value="TreeGrafter"/>
</dbReference>
<dbReference type="SUPFAM" id="SSF64005">
    <property type="entry name" value="Undecaprenyl diphosphate synthase"/>
    <property type="match status" value="1"/>
</dbReference>
<reference evidence="6" key="1">
    <citation type="submission" date="2016-03" db="EMBL/GenBank/DDBJ databases">
        <authorList>
            <person name="Devillers Hugo."/>
        </authorList>
    </citation>
    <scope>NUCLEOTIDE SEQUENCE [LARGE SCALE GENOMIC DNA]</scope>
</reference>
<dbReference type="PANTHER" id="PTHR10291">
    <property type="entry name" value="DEHYDRODOLICHYL DIPHOSPHATE SYNTHASE FAMILY MEMBER"/>
    <property type="match status" value="1"/>
</dbReference>
<keyword evidence="2 4" id="KW-0808">Transferase</keyword>
<comment type="similarity">
    <text evidence="1 4">Belongs to the UPP synthase family.</text>
</comment>
<dbReference type="NCBIfam" id="TIGR00055">
    <property type="entry name" value="uppS"/>
    <property type="match status" value="1"/>
</dbReference>
<name>A0A1G4IUF5_9SACH</name>
<dbReference type="PROSITE" id="PS01066">
    <property type="entry name" value="UPP_SYNTHASE"/>
    <property type="match status" value="1"/>
</dbReference>
<keyword evidence="6" id="KW-1185">Reference proteome</keyword>
<proteinExistence type="inferred from homology"/>
<sequence length="285" mass="32271">MSDTNSFPGLPQVFNFFKNLFSHVLRTSNNVPQHIGLIMDGNRRWAKRKHVEIKEGHNAGFHSMSRALELCYEAGVSTATVFAFSIENFKRSAAEVDSLMNLARSGIRQVVQNGEMAEKFGVKIKVIGDRRLLPDDVLQEIETAEEITKNNTRAVLNICFPYTGRDELIHSIKANIDSMSSGQLEASDIDENQIDKYLYTAESPPVDLLIRTSGVTRLSDFLLWQASRRGVVIEFLDCLWPDFGSRQMAWILLKFAFNRSYRASDLDFEEETDGDATANPNKNHM</sequence>
<dbReference type="GO" id="GO:0045547">
    <property type="term" value="F:ditrans,polycis-polyprenyl diphosphate synthase [(2E,6E)-farnesyl diphosphate specific] activity"/>
    <property type="evidence" value="ECO:0007669"/>
    <property type="project" value="TreeGrafter"/>
</dbReference>
<evidence type="ECO:0000313" key="6">
    <source>
        <dbReference type="Proteomes" id="UP000191144"/>
    </source>
</evidence>
<protein>
    <recommendedName>
        <fullName evidence="4">Alkyl transferase</fullName>
        <ecNumber evidence="4">2.5.1.-</ecNumber>
    </recommendedName>
</protein>
<dbReference type="InterPro" id="IPR036424">
    <property type="entry name" value="UPP_synth-like_sf"/>
</dbReference>
<dbReference type="EC" id="2.5.1.-" evidence="4"/>